<sequence>MLQCVLQGERIDRGRKHPHMIGAVSFHSFRASAAHDIAAPDDDADLNAQILDRPDFFCGFLNGFAADDGGFRGERLSADFE</sequence>
<organism evidence="1">
    <name type="scientific">bioreactor metagenome</name>
    <dbReference type="NCBI Taxonomy" id="1076179"/>
    <lineage>
        <taxon>unclassified sequences</taxon>
        <taxon>metagenomes</taxon>
        <taxon>ecological metagenomes</taxon>
    </lineage>
</organism>
<proteinExistence type="predicted"/>
<reference evidence="1" key="1">
    <citation type="submission" date="2019-08" db="EMBL/GenBank/DDBJ databases">
        <authorList>
            <person name="Kucharzyk K."/>
            <person name="Murdoch R.W."/>
            <person name="Higgins S."/>
            <person name="Loffler F."/>
        </authorList>
    </citation>
    <scope>NUCLEOTIDE SEQUENCE</scope>
</reference>
<name>A0A645D5C5_9ZZZZ</name>
<protein>
    <submittedName>
        <fullName evidence="1">Uncharacterized protein</fullName>
    </submittedName>
</protein>
<gene>
    <name evidence="1" type="ORF">SDC9_131763</name>
</gene>
<accession>A0A645D5C5</accession>
<dbReference type="AlphaFoldDB" id="A0A645D5C5"/>
<evidence type="ECO:0000313" key="1">
    <source>
        <dbReference type="EMBL" id="MPM84690.1"/>
    </source>
</evidence>
<comment type="caution">
    <text evidence="1">The sequence shown here is derived from an EMBL/GenBank/DDBJ whole genome shotgun (WGS) entry which is preliminary data.</text>
</comment>
<dbReference type="EMBL" id="VSSQ01033175">
    <property type="protein sequence ID" value="MPM84690.1"/>
    <property type="molecule type" value="Genomic_DNA"/>
</dbReference>